<evidence type="ECO:0000256" key="1">
    <source>
        <dbReference type="ARBA" id="ARBA00010790"/>
    </source>
</evidence>
<gene>
    <name evidence="6" type="ORF">S7711_09538</name>
</gene>
<dbReference type="SUPFAM" id="SSF51905">
    <property type="entry name" value="FAD/NAD(P)-binding domain"/>
    <property type="match status" value="1"/>
</dbReference>
<name>A0A084AP93_STACB</name>
<feature type="binding site" evidence="3">
    <location>
        <position position="265"/>
    </location>
    <ligand>
        <name>FAD</name>
        <dbReference type="ChEBI" id="CHEBI:57692"/>
    </ligand>
</feature>
<dbReference type="AlphaFoldDB" id="A0A084AP93"/>
<dbReference type="GO" id="GO:0050660">
    <property type="term" value="F:flavin adenine dinucleotide binding"/>
    <property type="evidence" value="ECO:0007669"/>
    <property type="project" value="InterPro"/>
</dbReference>
<dbReference type="OrthoDB" id="269227at2759"/>
<dbReference type="Pfam" id="PF05199">
    <property type="entry name" value="GMC_oxred_C"/>
    <property type="match status" value="1"/>
</dbReference>
<keyword evidence="4" id="KW-0732">Signal</keyword>
<comment type="similarity">
    <text evidence="1">Belongs to the GMC oxidoreductase family.</text>
</comment>
<keyword evidence="7" id="KW-1185">Reference proteome</keyword>
<reference evidence="6 7" key="1">
    <citation type="journal article" date="2014" name="BMC Genomics">
        <title>Comparative genome sequencing reveals chemotype-specific gene clusters in the toxigenic black mold Stachybotrys.</title>
        <authorList>
            <person name="Semeiks J."/>
            <person name="Borek D."/>
            <person name="Otwinowski Z."/>
            <person name="Grishin N.V."/>
        </authorList>
    </citation>
    <scope>NUCLEOTIDE SEQUENCE [LARGE SCALE GENOMIC DNA]</scope>
    <source>
        <strain evidence="7">CBS 109288 / IBT 7711</strain>
    </source>
</reference>
<evidence type="ECO:0000256" key="2">
    <source>
        <dbReference type="PIRSR" id="PIRSR000137-1"/>
    </source>
</evidence>
<feature type="chain" id="PRO_5001771184" description="Glucose-methanol-choline oxidoreductase N-terminal domain-containing protein" evidence="4">
    <location>
        <begin position="19"/>
        <end position="622"/>
    </location>
</feature>
<dbReference type="InterPro" id="IPR012132">
    <property type="entry name" value="GMC_OxRdtase"/>
</dbReference>
<dbReference type="PIRSF" id="PIRSF000137">
    <property type="entry name" value="Alcohol_oxidase"/>
    <property type="match status" value="1"/>
</dbReference>
<keyword evidence="3" id="KW-0285">Flavoprotein</keyword>
<evidence type="ECO:0000313" key="6">
    <source>
        <dbReference type="EMBL" id="KEY67122.1"/>
    </source>
</evidence>
<dbReference type="EMBL" id="KL648631">
    <property type="protein sequence ID" value="KEY67122.1"/>
    <property type="molecule type" value="Genomic_DNA"/>
</dbReference>
<proteinExistence type="inferred from homology"/>
<dbReference type="Proteomes" id="UP000028045">
    <property type="component" value="Unassembled WGS sequence"/>
</dbReference>
<keyword evidence="3" id="KW-0274">FAD</keyword>
<protein>
    <recommendedName>
        <fullName evidence="5">Glucose-methanol-choline oxidoreductase N-terminal domain-containing protein</fullName>
    </recommendedName>
</protein>
<dbReference type="PROSITE" id="PS00624">
    <property type="entry name" value="GMC_OXRED_2"/>
    <property type="match status" value="1"/>
</dbReference>
<dbReference type="GO" id="GO:0016614">
    <property type="term" value="F:oxidoreductase activity, acting on CH-OH group of donors"/>
    <property type="evidence" value="ECO:0007669"/>
    <property type="project" value="InterPro"/>
</dbReference>
<dbReference type="InterPro" id="IPR036188">
    <property type="entry name" value="FAD/NAD-bd_sf"/>
</dbReference>
<dbReference type="Gene3D" id="3.30.560.10">
    <property type="entry name" value="Glucose Oxidase, domain 3"/>
    <property type="match status" value="1"/>
</dbReference>
<sequence length="622" mass="67343">MLLWLAVALLALGSGSLAQPDRAGEILRRAEITSDDLLESYDFIIVGGGQAGTVIGARLSENPRVKVLVVEYGYFNTDPAHLQPNSLGFSSRYQYNITSVPQTGLNNRSVGIYAACCVGGGSTINGMLLNRGSAADYDSWEALGNKGWGWNGLYPYFIKSSSFDGPSAEAAEEFNMTWGKRSYGNGPIHQSFSSWQWPGIRIQREAIIEAGAEPQVDGSGGDAFGVIWYPTALDNTTALRSYAVNGYYQPASRRPNLHLLTGWRVDTIEFDRSSKATGVTLTSRAASGSSPATARVKANREIIISAGAVHTPQVLQRSGIGPRWLLNEAGVKVVVDLPGVGSNLQDHPTVSASFNYTTNVLPNPAVSFFDPAFAQWAAQELEENRSGPLRLSTGNTGGLVPLTAVDPDGYEDIVEEYLGQDITQYLPNTYTSQQVAGYNVMRRELAKMLAAPDNAWLELPLSGGSSFSTVLIKSLSRGTIFLNTTDIYAEPIIDYHTYANPVDLRIMASNLRFVRHMHETEAIQVLGPVELVPGPSVQTDEEIWDYLRRSSTSTIAHNSGTAVLLPRKLGGVVDTELRVYGVRGLSVADASIIPVIPAAHTCATVYAIAEKAADIIKRRHRL</sequence>
<comment type="cofactor">
    <cofactor evidence="3">
        <name>FAD</name>
        <dbReference type="ChEBI" id="CHEBI:57692"/>
    </cofactor>
</comment>
<feature type="active site" description="Proton acceptor" evidence="2">
    <location>
        <position position="600"/>
    </location>
</feature>
<dbReference type="GO" id="GO:0044550">
    <property type="term" value="P:secondary metabolite biosynthetic process"/>
    <property type="evidence" value="ECO:0007669"/>
    <property type="project" value="TreeGrafter"/>
</dbReference>
<accession>A0A084AP93</accession>
<evidence type="ECO:0000313" key="7">
    <source>
        <dbReference type="Proteomes" id="UP000028045"/>
    </source>
</evidence>
<organism evidence="6 7">
    <name type="scientific">Stachybotrys chartarum (strain CBS 109288 / IBT 7711)</name>
    <name type="common">Toxic black mold</name>
    <name type="synonym">Stilbospora chartarum</name>
    <dbReference type="NCBI Taxonomy" id="1280523"/>
    <lineage>
        <taxon>Eukaryota</taxon>
        <taxon>Fungi</taxon>
        <taxon>Dikarya</taxon>
        <taxon>Ascomycota</taxon>
        <taxon>Pezizomycotina</taxon>
        <taxon>Sordariomycetes</taxon>
        <taxon>Hypocreomycetidae</taxon>
        <taxon>Hypocreales</taxon>
        <taxon>Stachybotryaceae</taxon>
        <taxon>Stachybotrys</taxon>
    </lineage>
</organism>
<feature type="domain" description="Glucose-methanol-choline oxidoreductase N-terminal" evidence="5">
    <location>
        <begin position="307"/>
        <end position="321"/>
    </location>
</feature>
<dbReference type="HOGENOM" id="CLU_002865_6_1_1"/>
<dbReference type="Gene3D" id="3.50.50.60">
    <property type="entry name" value="FAD/NAD(P)-binding domain"/>
    <property type="match status" value="1"/>
</dbReference>
<dbReference type="InterPro" id="IPR007867">
    <property type="entry name" value="GMC_OxRtase_C"/>
</dbReference>
<dbReference type="SUPFAM" id="SSF54373">
    <property type="entry name" value="FAD-linked reductases, C-terminal domain"/>
    <property type="match status" value="1"/>
</dbReference>
<dbReference type="Pfam" id="PF00732">
    <property type="entry name" value="GMC_oxred_N"/>
    <property type="match status" value="1"/>
</dbReference>
<feature type="active site" description="Proton donor" evidence="2">
    <location>
        <position position="557"/>
    </location>
</feature>
<evidence type="ECO:0000256" key="3">
    <source>
        <dbReference type="PIRSR" id="PIRSR000137-2"/>
    </source>
</evidence>
<dbReference type="PANTHER" id="PTHR11552:SF115">
    <property type="entry name" value="DEHYDROGENASE XPTC-RELATED"/>
    <property type="match status" value="1"/>
</dbReference>
<dbReference type="PANTHER" id="PTHR11552">
    <property type="entry name" value="GLUCOSE-METHANOL-CHOLINE GMC OXIDOREDUCTASE"/>
    <property type="match status" value="1"/>
</dbReference>
<evidence type="ECO:0000256" key="4">
    <source>
        <dbReference type="SAM" id="SignalP"/>
    </source>
</evidence>
<evidence type="ECO:0000259" key="5">
    <source>
        <dbReference type="PROSITE" id="PS00624"/>
    </source>
</evidence>
<dbReference type="InterPro" id="IPR000172">
    <property type="entry name" value="GMC_OxRdtase_N"/>
</dbReference>
<feature type="signal peptide" evidence="4">
    <location>
        <begin position="1"/>
        <end position="18"/>
    </location>
</feature>